<name>A0ABY5UYS8_9BACT</name>
<dbReference type="RefSeq" id="WP_019245549.1">
    <property type="nucleotide sequence ID" value="NZ_CAPH01000009.1"/>
</dbReference>
<dbReference type="Proteomes" id="UP001059295">
    <property type="component" value="Chromosome"/>
</dbReference>
<proteinExistence type="predicted"/>
<keyword evidence="1" id="KW-0812">Transmembrane</keyword>
<reference evidence="2" key="1">
    <citation type="journal article" date="2022" name="Cell">
        <title>Design, construction, and in vivo augmentation of a complex gut microbiome.</title>
        <authorList>
            <person name="Cheng A.G."/>
            <person name="Ho P.Y."/>
            <person name="Aranda-Diaz A."/>
            <person name="Jain S."/>
            <person name="Yu F.B."/>
            <person name="Meng X."/>
            <person name="Wang M."/>
            <person name="Iakiviak M."/>
            <person name="Nagashima K."/>
            <person name="Zhao A."/>
            <person name="Murugkar P."/>
            <person name="Patil A."/>
            <person name="Atabakhsh K."/>
            <person name="Weakley A."/>
            <person name="Yan J."/>
            <person name="Brumbaugh A.R."/>
            <person name="Higginbottom S."/>
            <person name="Dimas A."/>
            <person name="Shiver A.L."/>
            <person name="Deutschbauer A."/>
            <person name="Neff N."/>
            <person name="Sonnenburg J.L."/>
            <person name="Huang K.C."/>
            <person name="Fischbach M.A."/>
        </authorList>
    </citation>
    <scope>NUCLEOTIDE SEQUENCE</scope>
    <source>
        <strain evidence="2">AP11</strain>
    </source>
</reference>
<accession>A0ABY5UYS8</accession>
<keyword evidence="1" id="KW-0472">Membrane</keyword>
<evidence type="ECO:0000313" key="3">
    <source>
        <dbReference type="Proteomes" id="UP001059295"/>
    </source>
</evidence>
<evidence type="ECO:0008006" key="4">
    <source>
        <dbReference type="Google" id="ProtNLM"/>
    </source>
</evidence>
<feature type="transmembrane region" description="Helical" evidence="1">
    <location>
        <begin position="36"/>
        <end position="60"/>
    </location>
</feature>
<gene>
    <name evidence="2" type="ORF">NQ491_10725</name>
</gene>
<evidence type="ECO:0000313" key="2">
    <source>
        <dbReference type="EMBL" id="UWN57103.1"/>
    </source>
</evidence>
<dbReference type="GeneID" id="82892213"/>
<protein>
    <recommendedName>
        <fullName evidence="4">Phage holin family protein</fullName>
    </recommendedName>
</protein>
<evidence type="ECO:0000256" key="1">
    <source>
        <dbReference type="SAM" id="Phobius"/>
    </source>
</evidence>
<dbReference type="EMBL" id="CP102294">
    <property type="protein sequence ID" value="UWN57103.1"/>
    <property type="molecule type" value="Genomic_DNA"/>
</dbReference>
<feature type="transmembrane region" description="Helical" evidence="1">
    <location>
        <begin position="66"/>
        <end position="94"/>
    </location>
</feature>
<keyword evidence="3" id="KW-1185">Reference proteome</keyword>
<organism evidence="2 3">
    <name type="scientific">Alistipes ihumii AP11</name>
    <dbReference type="NCBI Taxonomy" id="1211813"/>
    <lineage>
        <taxon>Bacteria</taxon>
        <taxon>Pseudomonadati</taxon>
        <taxon>Bacteroidota</taxon>
        <taxon>Bacteroidia</taxon>
        <taxon>Bacteroidales</taxon>
        <taxon>Rikenellaceae</taxon>
        <taxon>Alistipes</taxon>
    </lineage>
</organism>
<keyword evidence="1" id="KW-1133">Transmembrane helix</keyword>
<sequence length="124" mass="13933">MENNDRPGRIERAALDAKDYAMWSLDRFRLSLIDNLSTFVSTLFSVFVLIVLAGIGAMFFAAALTWLLGMLIGSMLAAILIMGGLFVLLALIVYGRRKRLILNQTVRMFSRMMSDLGDKYSDDE</sequence>